<dbReference type="SUPFAM" id="SSF52821">
    <property type="entry name" value="Rhodanese/Cell cycle control phosphatase"/>
    <property type="match status" value="1"/>
</dbReference>
<dbReference type="AlphaFoldDB" id="T1AV07"/>
<dbReference type="EMBL" id="AUZY01004893">
    <property type="protein sequence ID" value="EQD61352.1"/>
    <property type="molecule type" value="Genomic_DNA"/>
</dbReference>
<dbReference type="InterPro" id="IPR036873">
    <property type="entry name" value="Rhodanese-like_dom_sf"/>
</dbReference>
<dbReference type="Pfam" id="PF00581">
    <property type="entry name" value="Rhodanese"/>
    <property type="match status" value="1"/>
</dbReference>
<dbReference type="PROSITE" id="PS50206">
    <property type="entry name" value="RHODANESE_3"/>
    <property type="match status" value="1"/>
</dbReference>
<name>T1AV07_9ZZZZ</name>
<sequence length="105" mass="11274">MLPREWEMVAARRSISEGVPVLDVREAAERVGVRIPGSLWIPIGELVARWRELPLASPVVVQCSAGSRSFRASRFLREHGVSAIAMVGGISAWRAAGGAIESGPL</sequence>
<protein>
    <submittedName>
        <fullName evidence="2">Rhodanese-like domain protein</fullName>
    </submittedName>
</protein>
<accession>T1AV07</accession>
<evidence type="ECO:0000259" key="1">
    <source>
        <dbReference type="PROSITE" id="PS50206"/>
    </source>
</evidence>
<gene>
    <name evidence="2" type="ORF">B1B_07671</name>
</gene>
<reference evidence="2" key="2">
    <citation type="journal article" date="2014" name="ISME J.">
        <title>Microbial stratification in low pH oxic and suboxic macroscopic growths along an acid mine drainage.</title>
        <authorList>
            <person name="Mendez-Garcia C."/>
            <person name="Mesa V."/>
            <person name="Sprenger R.R."/>
            <person name="Richter M."/>
            <person name="Diez M.S."/>
            <person name="Solano J."/>
            <person name="Bargiela R."/>
            <person name="Golyshina O.V."/>
            <person name="Manteca A."/>
            <person name="Ramos J.L."/>
            <person name="Gallego J.R."/>
            <person name="Llorente I."/>
            <person name="Martins Dos Santos V.A."/>
            <person name="Jensen O.N."/>
            <person name="Pelaez A.I."/>
            <person name="Sanchez J."/>
            <person name="Ferrer M."/>
        </authorList>
    </citation>
    <scope>NUCLEOTIDE SEQUENCE</scope>
</reference>
<dbReference type="InterPro" id="IPR001763">
    <property type="entry name" value="Rhodanese-like_dom"/>
</dbReference>
<reference evidence="2" key="1">
    <citation type="submission" date="2013-08" db="EMBL/GenBank/DDBJ databases">
        <authorList>
            <person name="Mendez C."/>
            <person name="Richter M."/>
            <person name="Ferrer M."/>
            <person name="Sanchez J."/>
        </authorList>
    </citation>
    <scope>NUCLEOTIDE SEQUENCE</scope>
</reference>
<dbReference type="InterPro" id="IPR050229">
    <property type="entry name" value="GlpE_sulfurtransferase"/>
</dbReference>
<evidence type="ECO:0000313" key="2">
    <source>
        <dbReference type="EMBL" id="EQD61352.1"/>
    </source>
</evidence>
<dbReference type="PANTHER" id="PTHR43031">
    <property type="entry name" value="FAD-DEPENDENT OXIDOREDUCTASE"/>
    <property type="match status" value="1"/>
</dbReference>
<dbReference type="SMART" id="SM00450">
    <property type="entry name" value="RHOD"/>
    <property type="match status" value="1"/>
</dbReference>
<comment type="caution">
    <text evidence="2">The sequence shown here is derived from an EMBL/GenBank/DDBJ whole genome shotgun (WGS) entry which is preliminary data.</text>
</comment>
<dbReference type="Gene3D" id="3.40.250.10">
    <property type="entry name" value="Rhodanese-like domain"/>
    <property type="match status" value="1"/>
</dbReference>
<feature type="domain" description="Rhodanese" evidence="1">
    <location>
        <begin position="15"/>
        <end position="102"/>
    </location>
</feature>
<organism evidence="2">
    <name type="scientific">mine drainage metagenome</name>
    <dbReference type="NCBI Taxonomy" id="410659"/>
    <lineage>
        <taxon>unclassified sequences</taxon>
        <taxon>metagenomes</taxon>
        <taxon>ecological metagenomes</taxon>
    </lineage>
</organism>
<proteinExistence type="predicted"/>
<dbReference type="CDD" id="cd00158">
    <property type="entry name" value="RHOD"/>
    <property type="match status" value="1"/>
</dbReference>
<dbReference type="PANTHER" id="PTHR43031:SF16">
    <property type="entry name" value="OXIDOREDUCTASE"/>
    <property type="match status" value="1"/>
</dbReference>